<dbReference type="HOGENOM" id="CLU_2552682_0_0_9"/>
<dbReference type="eggNOG" id="ENOG5034AFV">
    <property type="taxonomic scope" value="Bacteria"/>
</dbReference>
<sequence>MKLNPKGQATIPVEVRRMLGADSECRELELRATEGGFQLLPHKPPLPLKRYIGYCAEELADVDDPVAFLRELRGRPADTAEE</sequence>
<reference evidence="2" key="1">
    <citation type="submission" date="2007-10" db="EMBL/GenBank/DDBJ databases">
        <title>Complete sequence of chromosome of Desulforudis audaxviator MP104C.</title>
        <authorList>
            <person name="Copeland A."/>
            <person name="Lucas S."/>
            <person name="Lapidus A."/>
            <person name="Barry K."/>
            <person name="Glavina del Rio T."/>
            <person name="Dalin E."/>
            <person name="Tice H."/>
            <person name="Bruce D."/>
            <person name="Pitluck S."/>
            <person name="Lowry S.R."/>
            <person name="Larimer F."/>
            <person name="Land M.L."/>
            <person name="Hauser L."/>
            <person name="Kyrpides N."/>
            <person name="Ivanova N.N."/>
            <person name="Richardson P."/>
        </authorList>
    </citation>
    <scope>NUCLEOTIDE SEQUENCE [LARGE SCALE GENOMIC DNA]</scope>
    <source>
        <strain evidence="2">MP104C</strain>
    </source>
</reference>
<evidence type="ECO:0000313" key="1">
    <source>
        <dbReference type="EMBL" id="ACA60211.1"/>
    </source>
</evidence>
<dbReference type="OrthoDB" id="2112791at2"/>
<evidence type="ECO:0008006" key="3">
    <source>
        <dbReference type="Google" id="ProtNLM"/>
    </source>
</evidence>
<evidence type="ECO:0000313" key="2">
    <source>
        <dbReference type="Proteomes" id="UP000008544"/>
    </source>
</evidence>
<protein>
    <recommendedName>
        <fullName evidence="3">SpoVT-AbrB domain-containing protein</fullName>
    </recommendedName>
</protein>
<accession>B1I5D5</accession>
<dbReference type="AlphaFoldDB" id="B1I5D5"/>
<dbReference type="Proteomes" id="UP000008544">
    <property type="component" value="Chromosome"/>
</dbReference>
<dbReference type="KEGG" id="dau:Daud_1713"/>
<keyword evidence="2" id="KW-1185">Reference proteome</keyword>
<dbReference type="EMBL" id="CP000860">
    <property type="protein sequence ID" value="ACA60211.1"/>
    <property type="molecule type" value="Genomic_DNA"/>
</dbReference>
<reference evidence="1 2" key="2">
    <citation type="journal article" date="2008" name="Science">
        <title>Environmental genomics reveals a single-species ecosystem deep within Earth.</title>
        <authorList>
            <person name="Chivian D."/>
            <person name="Brodie E.L."/>
            <person name="Alm E.J."/>
            <person name="Culley D.E."/>
            <person name="Dehal P.S."/>
            <person name="Desantis T.Z."/>
            <person name="Gihring T.M."/>
            <person name="Lapidus A."/>
            <person name="Lin L.H."/>
            <person name="Lowry S.R."/>
            <person name="Moser D.P."/>
            <person name="Richardson P.M."/>
            <person name="Southam G."/>
            <person name="Wanger G."/>
            <person name="Pratt L.M."/>
            <person name="Andersen G.L."/>
            <person name="Hazen T.C."/>
            <person name="Brockman F.J."/>
            <person name="Arkin A.P."/>
            <person name="Onstott T.C."/>
        </authorList>
    </citation>
    <scope>NUCLEOTIDE SEQUENCE [LARGE SCALE GENOMIC DNA]</scope>
    <source>
        <strain evidence="1 2">MP104C</strain>
    </source>
</reference>
<dbReference type="RefSeq" id="WP_012302792.1">
    <property type="nucleotide sequence ID" value="NC_010424.1"/>
</dbReference>
<dbReference type="SUPFAM" id="SSF89447">
    <property type="entry name" value="AbrB/MazE/MraZ-like"/>
    <property type="match status" value="1"/>
</dbReference>
<gene>
    <name evidence="1" type="ordered locus">Daud_1713</name>
</gene>
<name>B1I5D5_DESAP</name>
<dbReference type="InterPro" id="IPR037914">
    <property type="entry name" value="SpoVT-AbrB_sf"/>
</dbReference>
<organism evidence="1 2">
    <name type="scientific">Desulforudis audaxviator (strain MP104C)</name>
    <dbReference type="NCBI Taxonomy" id="477974"/>
    <lineage>
        <taxon>Bacteria</taxon>
        <taxon>Bacillati</taxon>
        <taxon>Bacillota</taxon>
        <taxon>Clostridia</taxon>
        <taxon>Thermoanaerobacterales</taxon>
        <taxon>Candidatus Desulforudaceae</taxon>
        <taxon>Candidatus Desulforudis</taxon>
    </lineage>
</organism>
<proteinExistence type="predicted"/>